<dbReference type="RefSeq" id="WP_050459508.1">
    <property type="nucleotide sequence ID" value="NZ_CP011947.1"/>
</dbReference>
<proteinExistence type="predicted"/>
<dbReference type="KEGG" id="hgi:ABY42_11135"/>
<dbReference type="GeneID" id="25246515"/>
<sequence length="118" mass="12471">MDRRAALSLLSILLVVAAGTVFVLDSEARRRAIAAEETRLGTELASSECVTTYGTSATVSDESASVVGRSLDGWTVRVSHPYWYSTNRSHGDTSSESVYVVGPDSVRYAGGEPVGPAC</sequence>
<accession>A0A0K1IVC3</accession>
<dbReference type="EMBL" id="CP011947">
    <property type="protein sequence ID" value="AKU08255.1"/>
    <property type="molecule type" value="Genomic_DNA"/>
</dbReference>
<evidence type="ECO:0000313" key="1">
    <source>
        <dbReference type="EMBL" id="AKU08255.1"/>
    </source>
</evidence>
<dbReference type="AlphaFoldDB" id="A0A0K1IVC3"/>
<dbReference type="Proteomes" id="UP000066124">
    <property type="component" value="Chromosome"/>
</dbReference>
<organism evidence="1 2">
    <name type="scientific">Haloferax gibbonsii</name>
    <dbReference type="NCBI Taxonomy" id="35746"/>
    <lineage>
        <taxon>Archaea</taxon>
        <taxon>Methanobacteriati</taxon>
        <taxon>Methanobacteriota</taxon>
        <taxon>Stenosarchaea group</taxon>
        <taxon>Halobacteria</taxon>
        <taxon>Halobacteriales</taxon>
        <taxon>Haloferacaceae</taxon>
        <taxon>Haloferax</taxon>
    </lineage>
</organism>
<reference evidence="2" key="1">
    <citation type="journal article" date="2015" name="J. Biotechnol.">
        <title>Complete genome sequence of Haloferax gibbonsii strain ARA6, a potential producer of polyhydroxyalkanoates and halocins isolated from Araruama, Rio de Janeiro, Brasil.</title>
        <authorList>
            <person name="Pinto L.H."/>
            <person name="D'Alincourt Carvalho-Assef A.P."/>
            <person name="Vieira R.P."/>
            <person name="Clementino M.M."/>
            <person name="Albano R.M."/>
        </authorList>
    </citation>
    <scope>NUCLEOTIDE SEQUENCE [LARGE SCALE GENOMIC DNA]</scope>
    <source>
        <strain evidence="2">ARA6</strain>
    </source>
</reference>
<evidence type="ECO:0000313" key="2">
    <source>
        <dbReference type="Proteomes" id="UP000066124"/>
    </source>
</evidence>
<gene>
    <name evidence="1" type="ORF">ABY42_11135</name>
</gene>
<dbReference type="PATRIC" id="fig|35746.4.peg.2398"/>
<protein>
    <submittedName>
        <fullName evidence="1">Uncharacterized protein</fullName>
    </submittedName>
</protein>
<name>A0A0K1IVC3_HALGI</name>